<dbReference type="GeneID" id="113519032"/>
<dbReference type="KEGG" id="gmw:113519032"/>
<dbReference type="PANTHER" id="PTHR21137:SF35">
    <property type="entry name" value="ODORANT RECEPTOR 19A-RELATED"/>
    <property type="match status" value="1"/>
</dbReference>
<dbReference type="RefSeq" id="XP_026759878.1">
    <property type="nucleotide sequence ID" value="XM_026904077.2"/>
</dbReference>
<keyword evidence="5 10" id="KW-0552">Olfaction</keyword>
<dbReference type="GO" id="GO:0005886">
    <property type="term" value="C:plasma membrane"/>
    <property type="evidence" value="ECO:0007669"/>
    <property type="project" value="UniProtKB-SubCell"/>
</dbReference>
<comment type="similarity">
    <text evidence="10">Belongs to the insect chemoreceptor superfamily. Heteromeric odorant receptor channel (TC 1.A.69) family.</text>
</comment>
<proteinExistence type="evidence at transcript level"/>
<comment type="subcellular location">
    <subcellularLocation>
        <location evidence="1 10">Cell membrane</location>
        <topology evidence="1 10">Multi-pass membrane protein</topology>
    </subcellularLocation>
</comment>
<organism evidence="11">
    <name type="scientific">Galleria mellonella</name>
    <name type="common">Greater wax moth</name>
    <dbReference type="NCBI Taxonomy" id="7137"/>
    <lineage>
        <taxon>Eukaryota</taxon>
        <taxon>Metazoa</taxon>
        <taxon>Ecdysozoa</taxon>
        <taxon>Arthropoda</taxon>
        <taxon>Hexapoda</taxon>
        <taxon>Insecta</taxon>
        <taxon>Pterygota</taxon>
        <taxon>Neoptera</taxon>
        <taxon>Endopterygota</taxon>
        <taxon>Lepidoptera</taxon>
        <taxon>Glossata</taxon>
        <taxon>Ditrysia</taxon>
        <taxon>Pyraloidea</taxon>
        <taxon>Pyralidae</taxon>
        <taxon>Galleriinae</taxon>
        <taxon>Galleria</taxon>
    </lineage>
</organism>
<evidence type="ECO:0000313" key="11">
    <source>
        <dbReference type="EMBL" id="QEI46836.1"/>
    </source>
</evidence>
<keyword evidence="12" id="KW-1185">Reference proteome</keyword>
<feature type="transmembrane region" description="Helical" evidence="10">
    <location>
        <begin position="263"/>
        <end position="284"/>
    </location>
</feature>
<reference evidence="13" key="2">
    <citation type="submission" date="2025-04" db="UniProtKB">
        <authorList>
            <consortium name="RefSeq"/>
        </authorList>
    </citation>
    <scope>IDENTIFICATION</scope>
    <source>
        <tissue evidence="13">Whole adult</tissue>
    </source>
</reference>
<feature type="transmembrane region" description="Helical" evidence="10">
    <location>
        <begin position="39"/>
        <end position="57"/>
    </location>
</feature>
<keyword evidence="8 10" id="KW-0675">Receptor</keyword>
<keyword evidence="3 10" id="KW-0716">Sensory transduction</keyword>
<feature type="transmembrane region" description="Helical" evidence="10">
    <location>
        <begin position="361"/>
        <end position="387"/>
    </location>
</feature>
<dbReference type="PANTHER" id="PTHR21137">
    <property type="entry name" value="ODORANT RECEPTOR"/>
    <property type="match status" value="1"/>
</dbReference>
<evidence type="ECO:0000256" key="1">
    <source>
        <dbReference type="ARBA" id="ARBA00004651"/>
    </source>
</evidence>
<dbReference type="GO" id="GO:0005549">
    <property type="term" value="F:odorant binding"/>
    <property type="evidence" value="ECO:0007669"/>
    <property type="project" value="InterPro"/>
</dbReference>
<evidence type="ECO:0000256" key="6">
    <source>
        <dbReference type="ARBA" id="ARBA00022989"/>
    </source>
</evidence>
<evidence type="ECO:0000256" key="7">
    <source>
        <dbReference type="ARBA" id="ARBA00023136"/>
    </source>
</evidence>
<keyword evidence="4 10" id="KW-0812">Transmembrane</keyword>
<evidence type="ECO:0000256" key="4">
    <source>
        <dbReference type="ARBA" id="ARBA00022692"/>
    </source>
</evidence>
<evidence type="ECO:0000313" key="13">
    <source>
        <dbReference type="RefSeq" id="XP_026759878.1"/>
    </source>
</evidence>
<dbReference type="GO" id="GO:0004984">
    <property type="term" value="F:olfactory receptor activity"/>
    <property type="evidence" value="ECO:0007669"/>
    <property type="project" value="InterPro"/>
</dbReference>
<evidence type="ECO:0000256" key="5">
    <source>
        <dbReference type="ARBA" id="ARBA00022725"/>
    </source>
</evidence>
<dbReference type="Pfam" id="PF02949">
    <property type="entry name" value="7tm_6"/>
    <property type="match status" value="1"/>
</dbReference>
<feature type="transmembrane region" description="Helical" evidence="10">
    <location>
        <begin position="128"/>
        <end position="146"/>
    </location>
</feature>
<evidence type="ECO:0000256" key="2">
    <source>
        <dbReference type="ARBA" id="ARBA00022475"/>
    </source>
</evidence>
<reference evidence="11" key="1">
    <citation type="submission" date="2019-02" db="EMBL/GenBank/DDBJ databases">
        <title>Identification of putative chemosensory receptor genes from the antennae of the great wax moth, Galleria mellonella.</title>
        <authorList>
            <person name="Liu S."/>
        </authorList>
    </citation>
    <scope>NUCLEOTIDE SEQUENCE</scope>
    <source>
        <strain evidence="11">HF</strain>
    </source>
</reference>
<dbReference type="InterPro" id="IPR004117">
    <property type="entry name" value="7tm6_olfct_rcpt"/>
</dbReference>
<protein>
    <recommendedName>
        <fullName evidence="10">Odorant receptor</fullName>
    </recommendedName>
</protein>
<dbReference type="EMBL" id="MK558335">
    <property type="protein sequence ID" value="QEI46836.1"/>
    <property type="molecule type" value="mRNA"/>
</dbReference>
<dbReference type="AlphaFoldDB" id="A0A5C0E243"/>
<dbReference type="OrthoDB" id="5846619at2759"/>
<keyword evidence="7 10" id="KW-0472">Membrane</keyword>
<dbReference type="GO" id="GO:0007165">
    <property type="term" value="P:signal transduction"/>
    <property type="evidence" value="ECO:0007669"/>
    <property type="project" value="UniProtKB-KW"/>
</dbReference>
<comment type="caution">
    <text evidence="10">Lacks conserved residue(s) required for the propagation of feature annotation.</text>
</comment>
<name>A0A5C0E243_GALME</name>
<evidence type="ECO:0000313" key="12">
    <source>
        <dbReference type="Proteomes" id="UP001652740"/>
    </source>
</evidence>
<feature type="transmembrane region" description="Helical" evidence="10">
    <location>
        <begin position="296"/>
        <end position="316"/>
    </location>
</feature>
<evidence type="ECO:0000256" key="3">
    <source>
        <dbReference type="ARBA" id="ARBA00022606"/>
    </source>
</evidence>
<keyword evidence="2" id="KW-1003">Cell membrane</keyword>
<keyword evidence="6 10" id="KW-1133">Transmembrane helix</keyword>
<accession>A0A5C0E243</accession>
<evidence type="ECO:0000256" key="8">
    <source>
        <dbReference type="ARBA" id="ARBA00023170"/>
    </source>
</evidence>
<dbReference type="Proteomes" id="UP001652740">
    <property type="component" value="Unplaced"/>
</dbReference>
<keyword evidence="9 10" id="KW-0807">Transducer</keyword>
<gene>
    <name evidence="13" type="primary">LOC113519032</name>
</gene>
<sequence length="395" mass="46194">MDTHLSYKSIAPHVGIMRMLGFYQLSTKTPKIFRNIHYVYMRVILLLFVLYAIQQFLKLYEVRDDADKVMSTMFLFLTYTDCIFKAVVVMMKTDEIEEVFDIMKGPLYNQGDPEHRPILLEAGRQGLIVLRTFNYMCIITCILWVVHPTIKHIQGKIIEFPVWLPFEYNSNPRYYFAALYIVTQTTWEGYANSTIDVLIVFLLVQCKAQISIIRVELQRLVMKSQEEANALSCHFTVIAEKRIKKILVHHRQIVKTADKIQDIFGYAVFYQLLVAGWILCTSAYRMASVTPLSVEFLSMLMYISCILLQVFIYCYFGSEVTYESEMLTESVYFMNWLALPVKLRRTIIIFMERIKRPIRPMACYIVPFSNATFVSIVRSSYTFYAFLKNSNDSST</sequence>
<evidence type="ECO:0000256" key="9">
    <source>
        <dbReference type="ARBA" id="ARBA00023224"/>
    </source>
</evidence>
<evidence type="ECO:0000256" key="10">
    <source>
        <dbReference type="RuleBase" id="RU351113"/>
    </source>
</evidence>